<reference evidence="1" key="1">
    <citation type="submission" date="2021-06" db="EMBL/GenBank/DDBJ databases">
        <title>Parelaphostrongylus tenuis whole genome reference sequence.</title>
        <authorList>
            <person name="Garwood T.J."/>
            <person name="Larsen P.A."/>
            <person name="Fountain-Jones N.M."/>
            <person name="Garbe J.R."/>
            <person name="Macchietto M.G."/>
            <person name="Kania S.A."/>
            <person name="Gerhold R.W."/>
            <person name="Richards J.E."/>
            <person name="Wolf T.M."/>
        </authorList>
    </citation>
    <scope>NUCLEOTIDE SEQUENCE</scope>
    <source>
        <strain evidence="1">MNPRO001-30</strain>
        <tissue evidence="1">Meninges</tissue>
    </source>
</reference>
<proteinExistence type="predicted"/>
<keyword evidence="2" id="KW-1185">Reference proteome</keyword>
<sequence length="100" mass="11753">MDSDVSYQETRFDLPPPTLRSKLTWELLSSVIAKITRRFVSPIIQHSNIHKDDTLFPYAYNAVESFVREHFEEAMMTEIIAEIRDVSERESKIDSNIRYS</sequence>
<accession>A0AAD5M3H2</accession>
<dbReference type="Gene3D" id="1.10.720.60">
    <property type="match status" value="1"/>
</dbReference>
<dbReference type="AlphaFoldDB" id="A0AAD5M3H2"/>
<gene>
    <name evidence="1" type="ORF">KIN20_004691</name>
</gene>
<organism evidence="1 2">
    <name type="scientific">Parelaphostrongylus tenuis</name>
    <name type="common">Meningeal worm</name>
    <dbReference type="NCBI Taxonomy" id="148309"/>
    <lineage>
        <taxon>Eukaryota</taxon>
        <taxon>Metazoa</taxon>
        <taxon>Ecdysozoa</taxon>
        <taxon>Nematoda</taxon>
        <taxon>Chromadorea</taxon>
        <taxon>Rhabditida</taxon>
        <taxon>Rhabditina</taxon>
        <taxon>Rhabditomorpha</taxon>
        <taxon>Strongyloidea</taxon>
        <taxon>Metastrongylidae</taxon>
        <taxon>Parelaphostrongylus</taxon>
    </lineage>
</organism>
<protein>
    <submittedName>
        <fullName evidence="1">Uncharacterized protein</fullName>
    </submittedName>
</protein>
<name>A0AAD5M3H2_PARTN</name>
<comment type="caution">
    <text evidence="1">The sequence shown here is derived from an EMBL/GenBank/DDBJ whole genome shotgun (WGS) entry which is preliminary data.</text>
</comment>
<evidence type="ECO:0000313" key="2">
    <source>
        <dbReference type="Proteomes" id="UP001196413"/>
    </source>
</evidence>
<dbReference type="EMBL" id="JAHQIW010000630">
    <property type="protein sequence ID" value="KAJ1349218.1"/>
    <property type="molecule type" value="Genomic_DNA"/>
</dbReference>
<evidence type="ECO:0000313" key="1">
    <source>
        <dbReference type="EMBL" id="KAJ1349218.1"/>
    </source>
</evidence>
<dbReference type="Proteomes" id="UP001196413">
    <property type="component" value="Unassembled WGS sequence"/>
</dbReference>